<keyword evidence="1" id="KW-0812">Transmembrane</keyword>
<accession>A0A8S5PFH9</accession>
<protein>
    <submittedName>
        <fullName evidence="2">Uncharacterized protein</fullName>
    </submittedName>
</protein>
<keyword evidence="1" id="KW-0472">Membrane</keyword>
<sequence length="128" mass="14941">MKGFLITIVIIILIIILTVIGVFGGWFNTWFKNKVDYIDRKIGDRTSYDIIKKVEDTCRSMIASYKTDRATYEQYKNSTSDEKQSWAEQAKMRANKTANTYNEYILKNSFVFEGNIPTDIETRLMIID</sequence>
<evidence type="ECO:0000256" key="1">
    <source>
        <dbReference type="SAM" id="Phobius"/>
    </source>
</evidence>
<keyword evidence="1" id="KW-1133">Transmembrane helix</keyword>
<proteinExistence type="predicted"/>
<organism evidence="2">
    <name type="scientific">Siphoviridae sp. ctMkg9</name>
    <dbReference type="NCBI Taxonomy" id="2825463"/>
    <lineage>
        <taxon>Viruses</taxon>
        <taxon>Duplodnaviria</taxon>
        <taxon>Heunggongvirae</taxon>
        <taxon>Uroviricota</taxon>
        <taxon>Caudoviricetes</taxon>
    </lineage>
</organism>
<reference evidence="2" key="1">
    <citation type="journal article" date="2021" name="Proc. Natl. Acad. Sci. U.S.A.">
        <title>A Catalog of Tens of Thousands of Viruses from Human Metagenomes Reveals Hidden Associations with Chronic Diseases.</title>
        <authorList>
            <person name="Tisza M.J."/>
            <person name="Buck C.B."/>
        </authorList>
    </citation>
    <scope>NUCLEOTIDE SEQUENCE</scope>
    <source>
        <strain evidence="2">CtMkg9</strain>
    </source>
</reference>
<evidence type="ECO:0000313" key="2">
    <source>
        <dbReference type="EMBL" id="DAE05416.1"/>
    </source>
</evidence>
<feature type="transmembrane region" description="Helical" evidence="1">
    <location>
        <begin position="6"/>
        <end position="31"/>
    </location>
</feature>
<dbReference type="EMBL" id="BK015410">
    <property type="protein sequence ID" value="DAE05416.1"/>
    <property type="molecule type" value="Genomic_DNA"/>
</dbReference>
<name>A0A8S5PFH9_9CAUD</name>